<dbReference type="RefSeq" id="WP_174208008.1">
    <property type="nucleotide sequence ID" value="NZ_JABUMX010000002.1"/>
</dbReference>
<reference evidence="2 3" key="1">
    <citation type="submission" date="2020-05" db="EMBL/GenBank/DDBJ databases">
        <authorList>
            <person name="Kim M.K."/>
        </authorList>
    </citation>
    <scope>NUCLEOTIDE SEQUENCE [LARGE SCALE GENOMIC DNA]</scope>
    <source>
        <strain evidence="2 3">BT25</strain>
    </source>
</reference>
<keyword evidence="1" id="KW-1133">Transmembrane helix</keyword>
<keyword evidence="1" id="KW-0812">Transmembrane</keyword>
<dbReference type="EMBL" id="JABUMX010000002">
    <property type="protein sequence ID" value="NTS31382.1"/>
    <property type="molecule type" value="Genomic_DNA"/>
</dbReference>
<dbReference type="AlphaFoldDB" id="A0A849VNA7"/>
<proteinExistence type="predicted"/>
<accession>A0A849VNA7</accession>
<keyword evidence="1" id="KW-0472">Membrane</keyword>
<evidence type="ECO:0000313" key="2">
    <source>
        <dbReference type="EMBL" id="NTS31382.1"/>
    </source>
</evidence>
<evidence type="ECO:0000313" key="3">
    <source>
        <dbReference type="Proteomes" id="UP000550508"/>
    </source>
</evidence>
<organism evidence="2 3">
    <name type="scientific">Phyllobacterium pellucidum</name>
    <dbReference type="NCBI Taxonomy" id="2740464"/>
    <lineage>
        <taxon>Bacteria</taxon>
        <taxon>Pseudomonadati</taxon>
        <taxon>Pseudomonadota</taxon>
        <taxon>Alphaproteobacteria</taxon>
        <taxon>Hyphomicrobiales</taxon>
        <taxon>Phyllobacteriaceae</taxon>
        <taxon>Phyllobacterium</taxon>
    </lineage>
</organism>
<feature type="transmembrane region" description="Helical" evidence="1">
    <location>
        <begin position="6"/>
        <end position="27"/>
    </location>
</feature>
<keyword evidence="3" id="KW-1185">Reference proteome</keyword>
<name>A0A849VNA7_9HYPH</name>
<evidence type="ECO:0000256" key="1">
    <source>
        <dbReference type="SAM" id="Phobius"/>
    </source>
</evidence>
<protein>
    <submittedName>
        <fullName evidence="2">Uncharacterized protein</fullName>
    </submittedName>
</protein>
<dbReference type="Proteomes" id="UP000550508">
    <property type="component" value="Unassembled WGS sequence"/>
</dbReference>
<gene>
    <name evidence="2" type="ORF">HQ945_08965</name>
</gene>
<comment type="caution">
    <text evidence="2">The sequence shown here is derived from an EMBL/GenBank/DDBJ whole genome shotgun (WGS) entry which is preliminary data.</text>
</comment>
<sequence length="182" mass="20183">MEYFNFGASVVSALAAVAAAIIAWRVYRTQSQVDRPAVEVQLERINRHIIKLSVIILNRSDVGLKAESLRVKSPKEATLVAENLVGSFNDMGNWMVDFDALDGSKFDRNTTMSVSIGPRGSKGTRWGEGERQRQDLLLFVQPSSRSRILSMRLTLVSMEAVQRRTTIAITRALDAENSIAAD</sequence>